<comment type="caution">
    <text evidence="1">The sequence shown here is derived from an EMBL/GenBank/DDBJ whole genome shotgun (WGS) entry which is preliminary data.</text>
</comment>
<dbReference type="Gene3D" id="1.25.40.10">
    <property type="entry name" value="Tetratricopeptide repeat domain"/>
    <property type="match status" value="1"/>
</dbReference>
<dbReference type="InterPro" id="IPR011990">
    <property type="entry name" value="TPR-like_helical_dom_sf"/>
</dbReference>
<organism evidence="1 2">
    <name type="scientific">Nocardia transvalensis</name>
    <dbReference type="NCBI Taxonomy" id="37333"/>
    <lineage>
        <taxon>Bacteria</taxon>
        <taxon>Bacillati</taxon>
        <taxon>Actinomycetota</taxon>
        <taxon>Actinomycetes</taxon>
        <taxon>Mycobacteriales</taxon>
        <taxon>Nocardiaceae</taxon>
        <taxon>Nocardia</taxon>
    </lineage>
</organism>
<dbReference type="Proteomes" id="UP000540412">
    <property type="component" value="Unassembled WGS sequence"/>
</dbReference>
<dbReference type="AlphaFoldDB" id="A0A7W9PA48"/>
<dbReference type="EMBL" id="JACHIT010000001">
    <property type="protein sequence ID" value="MBB5911924.1"/>
    <property type="molecule type" value="Genomic_DNA"/>
</dbReference>
<dbReference type="SUPFAM" id="SSF48452">
    <property type="entry name" value="TPR-like"/>
    <property type="match status" value="1"/>
</dbReference>
<accession>A0A7W9PA48</accession>
<reference evidence="1 2" key="1">
    <citation type="submission" date="2020-08" db="EMBL/GenBank/DDBJ databases">
        <title>Sequencing the genomes of 1000 actinobacteria strains.</title>
        <authorList>
            <person name="Klenk H.-P."/>
        </authorList>
    </citation>
    <scope>NUCLEOTIDE SEQUENCE [LARGE SCALE GENOMIC DNA]</scope>
    <source>
        <strain evidence="1 2">DSM 43582</strain>
    </source>
</reference>
<name>A0A7W9PA48_9NOCA</name>
<proteinExistence type="predicted"/>
<evidence type="ECO:0000313" key="1">
    <source>
        <dbReference type="EMBL" id="MBB5911924.1"/>
    </source>
</evidence>
<dbReference type="RefSeq" id="WP_040752951.1">
    <property type="nucleotide sequence ID" value="NZ_JACHIT010000001.1"/>
</dbReference>
<evidence type="ECO:0000313" key="2">
    <source>
        <dbReference type="Proteomes" id="UP000540412"/>
    </source>
</evidence>
<gene>
    <name evidence="1" type="ORF">BJY24_000791</name>
</gene>
<keyword evidence="2" id="KW-1185">Reference proteome</keyword>
<protein>
    <submittedName>
        <fullName evidence="1">Tetratricopeptide (TPR) repeat protein</fullName>
    </submittedName>
</protein>
<sequence>MERKTFLQVLTGSMAGFTLGAVGLTEAHERLVEAVDQPPRVDAALIEHFDRICDYCRRQDDTQGAQAILTVAQAQLRLLHTLLAECPSRLQPQLLAVYSKFAGLAGWLSLDARQFANSWRYFEVAQAAAHQAGASALVAFTLARMSHVAKAQDRLNLAIDYASAAVATTDQADPLVHTFAHDQLARAHAKAGDETSCLASLERTQTSYDQAKTAADHSDSSLAYFYDDGFLPHTESQCYLNLGRPDRAVAQAERSLELHNPELVRDNAFSKLYLATTYVHSDEPEQAVNALKDAANCARQNRSVQLAERIQTVRASMTRWQGQHR</sequence>